<dbReference type="InterPro" id="IPR039498">
    <property type="entry name" value="NTP_transf_5"/>
</dbReference>
<dbReference type="HOGENOM" id="CLU_046245_1_1_11"/>
<dbReference type="AlphaFoldDB" id="A0A0A7I8F9"/>
<sequence>MSKPSSSNQCEEADTANLTIACDALYLCACAIKGTLADPQRLERIDSEALWDFADRQSILGCVAMALPLEHMEQSERWQKALAIYSRRALLLDAERNRIFAWLDEQGIRHSQLKGSLMKDYYPALGMRYMADNDFWFDSQHANELRAFMEASGYMCESFNHGVHDVYLKQPLLNFEPHYSLFSESKYPKWHRYFRDALSQAPVMESTECEARMSMEDFYLHHICHAAKHLWGSGTGVRALVDEMVMLKRFSSTLDWQLIQQRCKQLDVAVLEAQFRRVAQLFLDGKVLVSHDLQEQDNRLLQAMALANTYGTIQQQILNKLDNIRKQTDGSATDRKIRFIYVWKRLFPPLSDMAEWIPVLRTWPVLYPAVWVFRMARFLIAPPRWKKMLSELSTIRKH</sequence>
<organism evidence="1 2">
    <name type="scientific">Bifidobacterium catenulatum PV20-2</name>
    <dbReference type="NCBI Taxonomy" id="1447716"/>
    <lineage>
        <taxon>Bacteria</taxon>
        <taxon>Bacillati</taxon>
        <taxon>Actinomycetota</taxon>
        <taxon>Actinomycetes</taxon>
        <taxon>Bifidobacteriales</taxon>
        <taxon>Bifidobacteriaceae</taxon>
        <taxon>Bifidobacterium</taxon>
    </lineage>
</organism>
<dbReference type="Proteomes" id="UP000030625">
    <property type="component" value="Chromosome"/>
</dbReference>
<protein>
    <recommendedName>
        <fullName evidence="3">Nucleotidyltransferase</fullName>
    </recommendedName>
</protein>
<evidence type="ECO:0000313" key="1">
    <source>
        <dbReference type="EMBL" id="AIZ15510.1"/>
    </source>
</evidence>
<dbReference type="STRING" id="1447716.AH68_08735"/>
<reference evidence="1 2" key="1">
    <citation type="journal article" date="2015" name="Genome Announc.">
        <title>Complete and Assembled Genome Sequence of Bifidobacterium kashiwanohense PV20-2, Isolated from the Feces of an Anemic Kenyan Infant.</title>
        <authorList>
            <person name="Vazquez-Gutierrez P."/>
            <person name="Lacroix C."/>
            <person name="Chassard C."/>
            <person name="Klumpp J."/>
            <person name="Jans C."/>
            <person name="Stevens M.J."/>
        </authorList>
    </citation>
    <scope>NUCLEOTIDE SEQUENCE [LARGE SCALE GENOMIC DNA]</scope>
    <source>
        <strain evidence="1 2">PV20-2</strain>
    </source>
</reference>
<evidence type="ECO:0000313" key="2">
    <source>
        <dbReference type="Proteomes" id="UP000030625"/>
    </source>
</evidence>
<dbReference type="KEGG" id="bka:AH68_08735"/>
<accession>A0A0A7I8F9</accession>
<evidence type="ECO:0008006" key="3">
    <source>
        <dbReference type="Google" id="ProtNLM"/>
    </source>
</evidence>
<proteinExistence type="predicted"/>
<name>A0A0A7I8F9_9BIFI</name>
<gene>
    <name evidence="1" type="ORF">AH68_08735</name>
</gene>
<dbReference type="Pfam" id="PF14907">
    <property type="entry name" value="NTP_transf_5"/>
    <property type="match status" value="1"/>
</dbReference>
<dbReference type="EMBL" id="CP007456">
    <property type="protein sequence ID" value="AIZ15510.1"/>
    <property type="molecule type" value="Genomic_DNA"/>
</dbReference>